<reference evidence="1 2" key="1">
    <citation type="submission" date="2019-01" db="EMBL/GenBank/DDBJ databases">
        <title>Genomic insights into the origins and evolution of symbiotic genes in the Phaseolus vulgaris microsymbionts.</title>
        <authorList>
            <person name="Tong W."/>
        </authorList>
    </citation>
    <scope>NUCLEOTIDE SEQUENCE [LARGE SCALE GENOMIC DNA]</scope>
    <source>
        <strain evidence="1 2">FH23</strain>
    </source>
</reference>
<dbReference type="Pfam" id="PF14022">
    <property type="entry name" value="DUF4238"/>
    <property type="match status" value="1"/>
</dbReference>
<gene>
    <name evidence="1" type="ORF">CO657_19800</name>
</gene>
<dbReference type="Proteomes" id="UP000220927">
    <property type="component" value="Chromosome"/>
</dbReference>
<accession>A0AAE5U075</accession>
<evidence type="ECO:0000313" key="1">
    <source>
        <dbReference type="EMBL" id="QAS80176.1"/>
    </source>
</evidence>
<keyword evidence="2" id="KW-1185">Reference proteome</keyword>
<name>A0AAE5U075_9HYPH</name>
<organism evidence="1 2">
    <name type="scientific">Rhizobium acidisoli</name>
    <dbReference type="NCBI Taxonomy" id="1538158"/>
    <lineage>
        <taxon>Bacteria</taxon>
        <taxon>Pseudomonadati</taxon>
        <taxon>Pseudomonadota</taxon>
        <taxon>Alphaproteobacteria</taxon>
        <taxon>Hyphomicrobiales</taxon>
        <taxon>Rhizobiaceae</taxon>
        <taxon>Rhizobium/Agrobacterium group</taxon>
        <taxon>Rhizobium</taxon>
    </lineage>
</organism>
<protein>
    <submittedName>
        <fullName evidence="1">DUF4238 domain-containing protein</fullName>
    </submittedName>
</protein>
<evidence type="ECO:0000313" key="2">
    <source>
        <dbReference type="Proteomes" id="UP000220927"/>
    </source>
</evidence>
<dbReference type="KEGG" id="rad:CO657_19800"/>
<dbReference type="AlphaFoldDB" id="A0AAE5U075"/>
<dbReference type="EMBL" id="CP034998">
    <property type="protein sequence ID" value="QAS80176.1"/>
    <property type="molecule type" value="Genomic_DNA"/>
</dbReference>
<dbReference type="RefSeq" id="WP_054182319.1">
    <property type="nucleotide sequence ID" value="NZ_CP034998.1"/>
</dbReference>
<sequence length="312" mass="35979">MALSNNPSHDHHFVPVFYLENWADPHTGKVTEFKKRYNGVLPRLTAPKGTGYKKFLYDSDDGSAVSLEASFMMPADTHAAEASRLMLASRVKIDWTQRQRSGWSRFMMGMLLRHPEDVAELARLVDDDWTNLSQTMQDRYYQYREPEMPSTAEEWWEQNRSEFREKARLKWHRDLIDHKGIGRRLNSMSWNVANVTDSKHILLTSDRPVIINGAISDRDVSIMVPLSPTKLFIAVRDEKTLAQITGESPTQLVARVNRQVVANARSFVFGSDARYGEFIKKHFATSNESSLMQKLAEKRRLERLAKQPTPPR</sequence>
<proteinExistence type="predicted"/>
<dbReference type="InterPro" id="IPR025332">
    <property type="entry name" value="DUF4238"/>
</dbReference>